<organism evidence="2 3">
    <name type="scientific">Photinus pyralis</name>
    <name type="common">Common eastern firefly</name>
    <name type="synonym">Lampyris pyralis</name>
    <dbReference type="NCBI Taxonomy" id="7054"/>
    <lineage>
        <taxon>Eukaryota</taxon>
        <taxon>Metazoa</taxon>
        <taxon>Ecdysozoa</taxon>
        <taxon>Arthropoda</taxon>
        <taxon>Hexapoda</taxon>
        <taxon>Insecta</taxon>
        <taxon>Pterygota</taxon>
        <taxon>Neoptera</taxon>
        <taxon>Endopterygota</taxon>
        <taxon>Coleoptera</taxon>
        <taxon>Polyphaga</taxon>
        <taxon>Elateriformia</taxon>
        <taxon>Elateroidea</taxon>
        <taxon>Lampyridae</taxon>
        <taxon>Lampyrinae</taxon>
        <taxon>Photinus</taxon>
    </lineage>
</organism>
<name>A0A5N4B1C0_PHOPY</name>
<proteinExistence type="predicted"/>
<evidence type="ECO:0000313" key="3">
    <source>
        <dbReference type="Proteomes" id="UP000327044"/>
    </source>
</evidence>
<gene>
    <name evidence="2" type="ORF">PPYR_00160</name>
</gene>
<feature type="compositionally biased region" description="Low complexity" evidence="1">
    <location>
        <begin position="42"/>
        <end position="51"/>
    </location>
</feature>
<keyword evidence="3" id="KW-1185">Reference proteome</keyword>
<feature type="region of interest" description="Disordered" evidence="1">
    <location>
        <begin position="36"/>
        <end position="85"/>
    </location>
</feature>
<evidence type="ECO:0000313" key="2">
    <source>
        <dbReference type="EMBL" id="KAB0803190.1"/>
    </source>
</evidence>
<reference evidence="2 3" key="1">
    <citation type="journal article" date="2018" name="Elife">
        <title>Firefly genomes illuminate parallel origins of bioluminescence in beetles.</title>
        <authorList>
            <person name="Fallon T.R."/>
            <person name="Lower S.E."/>
            <person name="Chang C.H."/>
            <person name="Bessho-Uehara M."/>
            <person name="Martin G.J."/>
            <person name="Bewick A.J."/>
            <person name="Behringer M."/>
            <person name="Debat H.J."/>
            <person name="Wong I."/>
            <person name="Day J.C."/>
            <person name="Suvorov A."/>
            <person name="Silva C.J."/>
            <person name="Stanger-Hall K.F."/>
            <person name="Hall D.W."/>
            <person name="Schmitz R.J."/>
            <person name="Nelson D.R."/>
            <person name="Lewis S.M."/>
            <person name="Shigenobu S."/>
            <person name="Bybee S.M."/>
            <person name="Larracuente A.M."/>
            <person name="Oba Y."/>
            <person name="Weng J.K."/>
        </authorList>
    </citation>
    <scope>NUCLEOTIDE SEQUENCE [LARGE SCALE GENOMIC DNA]</scope>
    <source>
        <strain evidence="2">1611_PpyrPB1</strain>
        <tissue evidence="2">Whole body</tissue>
    </source>
</reference>
<evidence type="ECO:0000256" key="1">
    <source>
        <dbReference type="SAM" id="MobiDB-lite"/>
    </source>
</evidence>
<feature type="compositionally biased region" description="Basic residues" evidence="1">
    <location>
        <begin position="72"/>
        <end position="85"/>
    </location>
</feature>
<feature type="region of interest" description="Disordered" evidence="1">
    <location>
        <begin position="1"/>
        <end position="23"/>
    </location>
</feature>
<dbReference type="Proteomes" id="UP000327044">
    <property type="component" value="Unassembled WGS sequence"/>
</dbReference>
<dbReference type="AlphaFoldDB" id="A0A5N4B1C0"/>
<dbReference type="EMBL" id="VVIM01000001">
    <property type="protein sequence ID" value="KAB0803190.1"/>
    <property type="molecule type" value="Genomic_DNA"/>
</dbReference>
<sequence>MNNGRTQRRHLDQLLPYEGTIPHEPSVVVPEVEELIPPPTVPEEIPIEPITSNPPPERSSEGKPPSPIPVRRSTRKPKPRNRMNL</sequence>
<dbReference type="InParanoid" id="A0A5N4B1C0"/>
<comment type="caution">
    <text evidence="2">The sequence shown here is derived from an EMBL/GenBank/DDBJ whole genome shotgun (WGS) entry which is preliminary data.</text>
</comment>
<accession>A0A5N4B1C0</accession>
<protein>
    <submittedName>
        <fullName evidence="2">Uncharacterized protein</fullName>
    </submittedName>
</protein>